<dbReference type="InterPro" id="IPR009003">
    <property type="entry name" value="Peptidase_S1_PA"/>
</dbReference>
<dbReference type="GO" id="GO:0004252">
    <property type="term" value="F:serine-type endopeptidase activity"/>
    <property type="evidence" value="ECO:0007669"/>
    <property type="project" value="InterPro"/>
</dbReference>
<dbReference type="InterPro" id="IPR001254">
    <property type="entry name" value="Trypsin_dom"/>
</dbReference>
<keyword evidence="5" id="KW-0325">Glycoprotein</keyword>
<dbReference type="SUPFAM" id="SSF50494">
    <property type="entry name" value="Trypsin-like serine proteases"/>
    <property type="match status" value="1"/>
</dbReference>
<evidence type="ECO:0000256" key="3">
    <source>
        <dbReference type="ARBA" id="ARBA00022729"/>
    </source>
</evidence>
<dbReference type="GO" id="GO:0006508">
    <property type="term" value="P:proteolysis"/>
    <property type="evidence" value="ECO:0007669"/>
    <property type="project" value="InterPro"/>
</dbReference>
<dbReference type="Ensembl" id="ENSMALT00000022623.1">
    <property type="protein sequence ID" value="ENSMALP00000022198.1"/>
    <property type="gene ID" value="ENSMALG00000015500.1"/>
</dbReference>
<dbReference type="InterPro" id="IPR043504">
    <property type="entry name" value="Peptidase_S1_PA_chymotrypsin"/>
</dbReference>
<protein>
    <recommendedName>
        <fullName evidence="6">Peptidase S1 domain-containing protein</fullName>
    </recommendedName>
</protein>
<dbReference type="PROSITE" id="PS50240">
    <property type="entry name" value="TRYPSIN_DOM"/>
    <property type="match status" value="1"/>
</dbReference>
<dbReference type="Gene3D" id="2.40.10.10">
    <property type="entry name" value="Trypsin-like serine proteases"/>
    <property type="match status" value="1"/>
</dbReference>
<dbReference type="AlphaFoldDB" id="A0A3Q3JPH5"/>
<proteinExistence type="predicted"/>
<keyword evidence="3" id="KW-0732">Signal</keyword>
<evidence type="ECO:0000259" key="6">
    <source>
        <dbReference type="PROSITE" id="PS50240"/>
    </source>
</evidence>
<sequence length="91" mass="10025">LRLVGDIIADQQLLGSFCAVEPLKSHLLPINPVCFCQGDSGGPLVCQEQSGRWFLAGVVSWGKGCGRPDYYGVYTRITRFTNWIKHVISSP</sequence>
<dbReference type="PANTHER" id="PTHR24253:SF62">
    <property type="entry name" value="TRANSMEMBRANE PROTEASE SERINE 6"/>
    <property type="match status" value="1"/>
</dbReference>
<keyword evidence="8" id="KW-1185">Reference proteome</keyword>
<accession>A0A3Q3JPH5</accession>
<organism evidence="7 8">
    <name type="scientific">Monopterus albus</name>
    <name type="common">Swamp eel</name>
    <dbReference type="NCBI Taxonomy" id="43700"/>
    <lineage>
        <taxon>Eukaryota</taxon>
        <taxon>Metazoa</taxon>
        <taxon>Chordata</taxon>
        <taxon>Craniata</taxon>
        <taxon>Vertebrata</taxon>
        <taxon>Euteleostomi</taxon>
        <taxon>Actinopterygii</taxon>
        <taxon>Neopterygii</taxon>
        <taxon>Teleostei</taxon>
        <taxon>Neoteleostei</taxon>
        <taxon>Acanthomorphata</taxon>
        <taxon>Anabantaria</taxon>
        <taxon>Synbranchiformes</taxon>
        <taxon>Synbranchidae</taxon>
        <taxon>Monopterus</taxon>
    </lineage>
</organism>
<evidence type="ECO:0000313" key="7">
    <source>
        <dbReference type="Ensembl" id="ENSMALP00000022198.1"/>
    </source>
</evidence>
<name>A0A3Q3JPH5_MONAL</name>
<dbReference type="PANTHER" id="PTHR24253">
    <property type="entry name" value="TRANSMEMBRANE PROTEASE SERINE"/>
    <property type="match status" value="1"/>
</dbReference>
<dbReference type="Proteomes" id="UP000261600">
    <property type="component" value="Unplaced"/>
</dbReference>
<evidence type="ECO:0000256" key="2">
    <source>
        <dbReference type="ARBA" id="ARBA00022525"/>
    </source>
</evidence>
<dbReference type="Pfam" id="PF00089">
    <property type="entry name" value="Trypsin"/>
    <property type="match status" value="1"/>
</dbReference>
<keyword evidence="4" id="KW-1015">Disulfide bond</keyword>
<dbReference type="GO" id="GO:0005576">
    <property type="term" value="C:extracellular region"/>
    <property type="evidence" value="ECO:0007669"/>
    <property type="project" value="UniProtKB-SubCell"/>
</dbReference>
<keyword evidence="2" id="KW-0964">Secreted</keyword>
<evidence type="ECO:0000256" key="5">
    <source>
        <dbReference type="ARBA" id="ARBA00023180"/>
    </source>
</evidence>
<feature type="domain" description="Peptidase S1" evidence="6">
    <location>
        <begin position="1"/>
        <end position="89"/>
    </location>
</feature>
<reference evidence="7" key="2">
    <citation type="submission" date="2025-09" db="UniProtKB">
        <authorList>
            <consortium name="Ensembl"/>
        </authorList>
    </citation>
    <scope>IDENTIFICATION</scope>
</reference>
<evidence type="ECO:0000256" key="4">
    <source>
        <dbReference type="ARBA" id="ARBA00023157"/>
    </source>
</evidence>
<evidence type="ECO:0000256" key="1">
    <source>
        <dbReference type="ARBA" id="ARBA00004613"/>
    </source>
</evidence>
<comment type="subcellular location">
    <subcellularLocation>
        <location evidence="1">Secreted</location>
    </subcellularLocation>
</comment>
<dbReference type="STRING" id="43700.ENSMALP00000022198"/>
<reference evidence="7" key="1">
    <citation type="submission" date="2025-08" db="UniProtKB">
        <authorList>
            <consortium name="Ensembl"/>
        </authorList>
    </citation>
    <scope>IDENTIFICATION</scope>
</reference>
<evidence type="ECO:0000313" key="8">
    <source>
        <dbReference type="Proteomes" id="UP000261600"/>
    </source>
</evidence>
<dbReference type="FunFam" id="2.40.10.10:FF:000054">
    <property type="entry name" value="Complement C1r subcomponent"/>
    <property type="match status" value="1"/>
</dbReference>